<name>A0A6H5IH09_9HYME</name>
<keyword evidence="2" id="KW-1185">Reference proteome</keyword>
<dbReference type="AlphaFoldDB" id="A0A6H5IH09"/>
<reference evidence="1 2" key="1">
    <citation type="submission" date="2020-02" db="EMBL/GenBank/DDBJ databases">
        <authorList>
            <person name="Ferguson B K."/>
        </authorList>
    </citation>
    <scope>NUCLEOTIDE SEQUENCE [LARGE SCALE GENOMIC DNA]</scope>
</reference>
<dbReference type="EMBL" id="CADCXV010000767">
    <property type="protein sequence ID" value="CAB0035029.1"/>
    <property type="molecule type" value="Genomic_DNA"/>
</dbReference>
<evidence type="ECO:0000313" key="2">
    <source>
        <dbReference type="Proteomes" id="UP000479190"/>
    </source>
</evidence>
<gene>
    <name evidence="1" type="ORF">TBRA_LOCUS6927</name>
</gene>
<sequence>MDLSALYSLRSYSGALLHSILTMLFIKCNRIGQLIKGFESIRGLHFNYCFIDYNYNNEAFCMLRAFTGEHPAAMQHGNSSNSGAATRTLALLLIILHAGSFTSSRSIYCCSIDEKVRKPDGLDKADIGNTSRVAMLFLRSAHNLMRRLSLRR</sequence>
<dbReference type="Proteomes" id="UP000479190">
    <property type="component" value="Unassembled WGS sequence"/>
</dbReference>
<evidence type="ECO:0000313" key="1">
    <source>
        <dbReference type="EMBL" id="CAB0035029.1"/>
    </source>
</evidence>
<proteinExistence type="predicted"/>
<accession>A0A6H5IH09</accession>
<organism evidence="1 2">
    <name type="scientific">Trichogramma brassicae</name>
    <dbReference type="NCBI Taxonomy" id="86971"/>
    <lineage>
        <taxon>Eukaryota</taxon>
        <taxon>Metazoa</taxon>
        <taxon>Ecdysozoa</taxon>
        <taxon>Arthropoda</taxon>
        <taxon>Hexapoda</taxon>
        <taxon>Insecta</taxon>
        <taxon>Pterygota</taxon>
        <taxon>Neoptera</taxon>
        <taxon>Endopterygota</taxon>
        <taxon>Hymenoptera</taxon>
        <taxon>Apocrita</taxon>
        <taxon>Proctotrupomorpha</taxon>
        <taxon>Chalcidoidea</taxon>
        <taxon>Trichogrammatidae</taxon>
        <taxon>Trichogramma</taxon>
    </lineage>
</organism>
<protein>
    <submittedName>
        <fullName evidence="1">Uncharacterized protein</fullName>
    </submittedName>
</protein>